<evidence type="ECO:0000256" key="1">
    <source>
        <dbReference type="SAM" id="MobiDB-lite"/>
    </source>
</evidence>
<proteinExistence type="predicted"/>
<dbReference type="Pfam" id="PF13365">
    <property type="entry name" value="Trypsin_2"/>
    <property type="match status" value="1"/>
</dbReference>
<comment type="caution">
    <text evidence="3">The sequence shown here is derived from an EMBL/GenBank/DDBJ whole genome shotgun (WGS) entry which is preliminary data.</text>
</comment>
<dbReference type="EMBL" id="BMWD01000027">
    <property type="protein sequence ID" value="GGX86282.1"/>
    <property type="molecule type" value="Genomic_DNA"/>
</dbReference>
<evidence type="ECO:0000259" key="2">
    <source>
        <dbReference type="Pfam" id="PF20028"/>
    </source>
</evidence>
<reference evidence="3" key="2">
    <citation type="submission" date="2020-09" db="EMBL/GenBank/DDBJ databases">
        <authorList>
            <person name="Sun Q."/>
            <person name="Ohkuma M."/>
        </authorList>
    </citation>
    <scope>NUCLEOTIDE SEQUENCE</scope>
    <source>
        <strain evidence="3">JCM 4956</strain>
    </source>
</reference>
<sequence length="584" mass="63909">MLTCAHVVARGGEEPVGVSFAHGGEQDVPARVVAHGGWDGRETDPGDLAVLELDRPVPWRPAEFAAPSDAYGDPPRRLLAYGFPKRHDEGTLAEYRATAPQLIAGEWVQLEAWAAHGQPLAPGFSGAAVTLADSGRVVGMVSAAARSPEIRNGRMLPAQVMARYWPRLGELIPTPEYDRADKERLRHLVEAAQGRGPRGHGHEGRCDTADPPGPGGGGSRAVLECGPERLYLDAVGPLGPPLPPLGFGSLWDAAWYLLSEVPDPAAVARFAVRLADFVDDMRTRAELRAWPAPARARRADPAPPAPPAVARDAVRWSPILVEIAPSGSGDGHFLVEVCAYTGRHRRVVGQRRLPVDRVRAYALERIDEAYRELEPGARELIAFVLPRRWLNADVAQWQRSADDDSPLGSFAPLVVMDLERRRSGGLQHKLRQKWRYLDERPAPRLHRIDCWAVGQDQVKLTVGLRRDADMVGFAAPPRADGVRRLFQAGLNAAVPVMVWPRTGCRGEHRCGGSADCRGSTFLDRLTEHLAGLPARELPSYVHALRETAYASEAREPHWAYDLALLWEDPESLPDPVGHLHDPVG</sequence>
<protein>
    <submittedName>
        <fullName evidence="3">Serine protease</fullName>
    </submittedName>
</protein>
<dbReference type="InterPro" id="IPR045450">
    <property type="entry name" value="VMAP_C"/>
</dbReference>
<dbReference type="GO" id="GO:0008233">
    <property type="term" value="F:peptidase activity"/>
    <property type="evidence" value="ECO:0007669"/>
    <property type="project" value="UniProtKB-KW"/>
</dbReference>
<dbReference type="Gene3D" id="2.40.10.120">
    <property type="match status" value="1"/>
</dbReference>
<evidence type="ECO:0000313" key="3">
    <source>
        <dbReference type="EMBL" id="GGX86282.1"/>
    </source>
</evidence>
<dbReference type="SUPFAM" id="SSF50494">
    <property type="entry name" value="Trypsin-like serine proteases"/>
    <property type="match status" value="1"/>
</dbReference>
<gene>
    <name evidence="3" type="ORF">GCM10010515_62200</name>
</gene>
<evidence type="ECO:0000313" key="4">
    <source>
        <dbReference type="Proteomes" id="UP000645555"/>
    </source>
</evidence>
<name>A0A918U319_9ACTN</name>
<keyword evidence="3" id="KW-0645">Protease</keyword>
<keyword evidence="4" id="KW-1185">Reference proteome</keyword>
<dbReference type="GO" id="GO:0006508">
    <property type="term" value="P:proteolysis"/>
    <property type="evidence" value="ECO:0007669"/>
    <property type="project" value="UniProtKB-KW"/>
</dbReference>
<dbReference type="Pfam" id="PF20028">
    <property type="entry name" value="VMAP-C"/>
    <property type="match status" value="1"/>
</dbReference>
<feature type="domain" description="vWA-MoxR associated protein C-terminal" evidence="2">
    <location>
        <begin position="332"/>
        <end position="569"/>
    </location>
</feature>
<reference evidence="3" key="1">
    <citation type="journal article" date="2014" name="Int. J. Syst. Evol. Microbiol.">
        <title>Complete genome sequence of Corynebacterium casei LMG S-19264T (=DSM 44701T), isolated from a smear-ripened cheese.</title>
        <authorList>
            <consortium name="US DOE Joint Genome Institute (JGI-PGF)"/>
            <person name="Walter F."/>
            <person name="Albersmeier A."/>
            <person name="Kalinowski J."/>
            <person name="Ruckert C."/>
        </authorList>
    </citation>
    <scope>NUCLEOTIDE SEQUENCE</scope>
    <source>
        <strain evidence="3">JCM 4956</strain>
    </source>
</reference>
<dbReference type="AlphaFoldDB" id="A0A918U319"/>
<feature type="region of interest" description="Disordered" evidence="1">
    <location>
        <begin position="193"/>
        <end position="218"/>
    </location>
</feature>
<accession>A0A918U319</accession>
<dbReference type="InterPro" id="IPR009003">
    <property type="entry name" value="Peptidase_S1_PA"/>
</dbReference>
<dbReference type="Proteomes" id="UP000645555">
    <property type="component" value="Unassembled WGS sequence"/>
</dbReference>
<keyword evidence="3" id="KW-0378">Hydrolase</keyword>
<organism evidence="3 4">
    <name type="scientific">Streptomyces fructofermentans</name>
    <dbReference type="NCBI Taxonomy" id="152141"/>
    <lineage>
        <taxon>Bacteria</taxon>
        <taxon>Bacillati</taxon>
        <taxon>Actinomycetota</taxon>
        <taxon>Actinomycetes</taxon>
        <taxon>Kitasatosporales</taxon>
        <taxon>Streptomycetaceae</taxon>
        <taxon>Streptomyces</taxon>
    </lineage>
</organism>